<evidence type="ECO:0000313" key="3">
    <source>
        <dbReference type="EMBL" id="QHQ61055.1"/>
    </source>
</evidence>
<dbReference type="InterPro" id="IPR001173">
    <property type="entry name" value="Glyco_trans_2-like"/>
</dbReference>
<evidence type="ECO:0000256" key="1">
    <source>
        <dbReference type="SAM" id="Phobius"/>
    </source>
</evidence>
<keyword evidence="1" id="KW-1133">Transmembrane helix</keyword>
<proteinExistence type="predicted"/>
<dbReference type="EMBL" id="CP048000">
    <property type="protein sequence ID" value="QHQ61055.1"/>
    <property type="molecule type" value="Genomic_DNA"/>
</dbReference>
<dbReference type="RefSeq" id="WP_161837883.1">
    <property type="nucleotide sequence ID" value="NZ_CP048000.1"/>
</dbReference>
<dbReference type="InterPro" id="IPR029044">
    <property type="entry name" value="Nucleotide-diphossugar_trans"/>
</dbReference>
<keyword evidence="1" id="KW-0812">Transmembrane</keyword>
<name>A0A6P1TN00_9FIRM</name>
<sequence>MKKVQILLSSYNGEKFIKKQIDSILQQDFKELSILIRDDGSSDRTIDIIKEYSLLHKNIKFYTGKNIGAQNSFFNLLENADQTCDYYALADQDDIWKNNKVSKAIDELDKYDNNFPVLYSSDVTLVNEQLKIIKNKIRNYHVSPSFGNALVENICIGCTLVLNKKLLDLITNNIPHFSYMHDWWIYIVASYFGTIIFDYNSYVFYRQHSNNAIGTYTNFYSKIYKRVKNVKKIEDLFCNRQMNL</sequence>
<keyword evidence="1" id="KW-0472">Membrane</keyword>
<organism evidence="3 4">
    <name type="scientific">Anaerocolumna sedimenticola</name>
    <dbReference type="NCBI Taxonomy" id="2696063"/>
    <lineage>
        <taxon>Bacteria</taxon>
        <taxon>Bacillati</taxon>
        <taxon>Bacillota</taxon>
        <taxon>Clostridia</taxon>
        <taxon>Lachnospirales</taxon>
        <taxon>Lachnospiraceae</taxon>
        <taxon>Anaerocolumna</taxon>
    </lineage>
</organism>
<reference evidence="3 4" key="1">
    <citation type="submission" date="2020-01" db="EMBL/GenBank/DDBJ databases">
        <title>Genome analysis of Anaerocolumna sp. CBA3638.</title>
        <authorList>
            <person name="Kim J."/>
            <person name="Roh S.W."/>
        </authorList>
    </citation>
    <scope>NUCLEOTIDE SEQUENCE [LARGE SCALE GENOMIC DNA]</scope>
    <source>
        <strain evidence="3 4">CBA3638</strain>
    </source>
</reference>
<keyword evidence="3" id="KW-0808">Transferase</keyword>
<feature type="domain" description="Glycosyltransferase 2-like" evidence="2">
    <location>
        <begin position="6"/>
        <end position="166"/>
    </location>
</feature>
<dbReference type="PANTHER" id="PTHR22916">
    <property type="entry name" value="GLYCOSYLTRANSFERASE"/>
    <property type="match status" value="1"/>
</dbReference>
<dbReference type="KEGG" id="anr:Ana3638_09965"/>
<dbReference type="Pfam" id="PF00535">
    <property type="entry name" value="Glycos_transf_2"/>
    <property type="match status" value="1"/>
</dbReference>
<keyword evidence="4" id="KW-1185">Reference proteome</keyword>
<dbReference type="SUPFAM" id="SSF53448">
    <property type="entry name" value="Nucleotide-diphospho-sugar transferases"/>
    <property type="match status" value="1"/>
</dbReference>
<gene>
    <name evidence="3" type="ORF">Ana3638_09965</name>
</gene>
<dbReference type="GO" id="GO:0016758">
    <property type="term" value="F:hexosyltransferase activity"/>
    <property type="evidence" value="ECO:0007669"/>
    <property type="project" value="UniProtKB-ARBA"/>
</dbReference>
<dbReference type="Gene3D" id="3.90.550.10">
    <property type="entry name" value="Spore Coat Polysaccharide Biosynthesis Protein SpsA, Chain A"/>
    <property type="match status" value="1"/>
</dbReference>
<protein>
    <submittedName>
        <fullName evidence="3">Glycosyltransferase</fullName>
    </submittedName>
</protein>
<accession>A0A6P1TN00</accession>
<evidence type="ECO:0000313" key="4">
    <source>
        <dbReference type="Proteomes" id="UP000464314"/>
    </source>
</evidence>
<evidence type="ECO:0000259" key="2">
    <source>
        <dbReference type="Pfam" id="PF00535"/>
    </source>
</evidence>
<dbReference type="CDD" id="cd04196">
    <property type="entry name" value="GT_2_like_d"/>
    <property type="match status" value="1"/>
</dbReference>
<dbReference type="PANTHER" id="PTHR22916:SF3">
    <property type="entry name" value="UDP-GLCNAC:BETAGAL BETA-1,3-N-ACETYLGLUCOSAMINYLTRANSFERASE-LIKE PROTEIN 1"/>
    <property type="match status" value="1"/>
</dbReference>
<dbReference type="AlphaFoldDB" id="A0A6P1TN00"/>
<dbReference type="Proteomes" id="UP000464314">
    <property type="component" value="Chromosome"/>
</dbReference>
<feature type="transmembrane region" description="Helical" evidence="1">
    <location>
        <begin position="183"/>
        <end position="205"/>
    </location>
</feature>